<gene>
    <name evidence="1" type="ORF">OUZ56_032566</name>
</gene>
<protein>
    <submittedName>
        <fullName evidence="1">Uncharacterized protein</fullName>
    </submittedName>
</protein>
<proteinExistence type="predicted"/>
<reference evidence="1 2" key="1">
    <citation type="journal article" date="2023" name="Nucleic Acids Res.">
        <title>The hologenome of Daphnia magna reveals possible DNA methylation and microbiome-mediated evolution of the host genome.</title>
        <authorList>
            <person name="Chaturvedi A."/>
            <person name="Li X."/>
            <person name="Dhandapani V."/>
            <person name="Marshall H."/>
            <person name="Kissane S."/>
            <person name="Cuenca-Cambronero M."/>
            <person name="Asole G."/>
            <person name="Calvet F."/>
            <person name="Ruiz-Romero M."/>
            <person name="Marangio P."/>
            <person name="Guigo R."/>
            <person name="Rago D."/>
            <person name="Mirbahai L."/>
            <person name="Eastwood N."/>
            <person name="Colbourne J.K."/>
            <person name="Zhou J."/>
            <person name="Mallon E."/>
            <person name="Orsini L."/>
        </authorList>
    </citation>
    <scope>NUCLEOTIDE SEQUENCE [LARGE SCALE GENOMIC DNA]</scope>
    <source>
        <strain evidence="1">LRV0_1</strain>
    </source>
</reference>
<accession>A0ABR0B9A5</accession>
<organism evidence="1 2">
    <name type="scientific">Daphnia magna</name>
    <dbReference type="NCBI Taxonomy" id="35525"/>
    <lineage>
        <taxon>Eukaryota</taxon>
        <taxon>Metazoa</taxon>
        <taxon>Ecdysozoa</taxon>
        <taxon>Arthropoda</taxon>
        <taxon>Crustacea</taxon>
        <taxon>Branchiopoda</taxon>
        <taxon>Diplostraca</taxon>
        <taxon>Cladocera</taxon>
        <taxon>Anomopoda</taxon>
        <taxon>Daphniidae</taxon>
        <taxon>Daphnia</taxon>
    </lineage>
</organism>
<evidence type="ECO:0000313" key="2">
    <source>
        <dbReference type="Proteomes" id="UP001234178"/>
    </source>
</evidence>
<sequence length="325" mass="36513">MVRLECNRKQFQEFFVRTGHADADVRLRLWRPCPKEAAQLADLRDYVLVGLPLDDENAVRSSTHLKSIFGRESELPGIESGRLWLAAFDPLDRNVGIGSQTRHGFEGIAAMRRRKDLDVEALEAGIDFIDQQYAASRAGEAQREAQEAPDPVPEIANRHGRGVVEAHNHAARPAVFAQRNVRDATNAAIERLERRHDVVVLLRQGDRPEEQSHVVHAHTGCCQERRRLRDRGTPNSATVEHVERQRAVVIGGDVDPRLRPPHREDRRQLFVGSKGTKERHLASDFADGIEAALGPCRVAARDSNLLLGIAVAKKERRVKRRAGRE</sequence>
<dbReference type="EMBL" id="JAOYFB010000041">
    <property type="protein sequence ID" value="KAK4045158.1"/>
    <property type="molecule type" value="Genomic_DNA"/>
</dbReference>
<name>A0ABR0B9A5_9CRUS</name>
<keyword evidence="2" id="KW-1185">Reference proteome</keyword>
<comment type="caution">
    <text evidence="1">The sequence shown here is derived from an EMBL/GenBank/DDBJ whole genome shotgun (WGS) entry which is preliminary data.</text>
</comment>
<evidence type="ECO:0000313" key="1">
    <source>
        <dbReference type="EMBL" id="KAK4045158.1"/>
    </source>
</evidence>
<dbReference type="Proteomes" id="UP001234178">
    <property type="component" value="Unassembled WGS sequence"/>
</dbReference>